<evidence type="ECO:0000313" key="1">
    <source>
        <dbReference type="EMBL" id="MBD8040121.1"/>
    </source>
</evidence>
<dbReference type="Pfam" id="PF16139">
    <property type="entry name" value="DUF4847"/>
    <property type="match status" value="1"/>
</dbReference>
<gene>
    <name evidence="1" type="ORF">H9625_06620</name>
</gene>
<dbReference type="PROSITE" id="PS51257">
    <property type="entry name" value="PROKAR_LIPOPROTEIN"/>
    <property type="match status" value="1"/>
</dbReference>
<dbReference type="Proteomes" id="UP000620874">
    <property type="component" value="Unassembled WGS sequence"/>
</dbReference>
<reference evidence="1 2" key="1">
    <citation type="submission" date="2020-08" db="EMBL/GenBank/DDBJ databases">
        <title>A Genomic Blueprint of the Chicken Gut Microbiome.</title>
        <authorList>
            <person name="Gilroy R."/>
            <person name="Ravi A."/>
            <person name="Getino M."/>
            <person name="Pursley I."/>
            <person name="Horton D.L."/>
            <person name="Alikhan N.-F."/>
            <person name="Baker D."/>
            <person name="Gharbi K."/>
            <person name="Hall N."/>
            <person name="Watson M."/>
            <person name="Adriaenssens E.M."/>
            <person name="Foster-Nyarko E."/>
            <person name="Jarju S."/>
            <person name="Secka A."/>
            <person name="Antonio M."/>
            <person name="Oren A."/>
            <person name="Chaudhuri R."/>
            <person name="La Ragione R.M."/>
            <person name="Hildebrand F."/>
            <person name="Pallen M.J."/>
        </authorList>
    </citation>
    <scope>NUCLEOTIDE SEQUENCE [LARGE SCALE GENOMIC DNA]</scope>
    <source>
        <strain evidence="1 2">Sa1CVN1</strain>
    </source>
</reference>
<comment type="caution">
    <text evidence="1">The sequence shown here is derived from an EMBL/GenBank/DDBJ whole genome shotgun (WGS) entry which is preliminary data.</text>
</comment>
<dbReference type="InterPro" id="IPR032316">
    <property type="entry name" value="DUF4847"/>
</dbReference>
<evidence type="ECO:0000313" key="2">
    <source>
        <dbReference type="Proteomes" id="UP000620874"/>
    </source>
</evidence>
<dbReference type="EMBL" id="JACSPP010000015">
    <property type="protein sequence ID" value="MBD8040121.1"/>
    <property type="molecule type" value="Genomic_DNA"/>
</dbReference>
<keyword evidence="2" id="KW-1185">Reference proteome</keyword>
<sequence>MRKYGLYIWLCMATLLCGCNQEDDVFEIFASGQTWHWSGSYDTTNWQDDNNYTLTTSKDDLEQINKDPDKFIIQFAEDGSVTGQGESFTFTGTWSADGNDRSFSVRLTPNHTPSGRDKTFYDEISNAHFYRGDSQLIKLFNADKNHYIQFYPVGFRN</sequence>
<organism evidence="1 2">
    <name type="scientific">Phocaeicola intestinalis</name>
    <dbReference type="NCBI Taxonomy" id="2762212"/>
    <lineage>
        <taxon>Bacteria</taxon>
        <taxon>Pseudomonadati</taxon>
        <taxon>Bacteroidota</taxon>
        <taxon>Bacteroidia</taxon>
        <taxon>Bacteroidales</taxon>
        <taxon>Bacteroidaceae</taxon>
        <taxon>Phocaeicola</taxon>
    </lineage>
</organism>
<protein>
    <submittedName>
        <fullName evidence="1">DUF4847 family protein</fullName>
    </submittedName>
</protein>
<dbReference type="Gene3D" id="2.40.128.270">
    <property type="match status" value="1"/>
</dbReference>
<dbReference type="InterPro" id="IPR038670">
    <property type="entry name" value="HslJ-like_sf"/>
</dbReference>
<proteinExistence type="predicted"/>
<name>A0ABR8Y7M5_9BACT</name>
<dbReference type="RefSeq" id="WP_022040049.1">
    <property type="nucleotide sequence ID" value="NZ_JACSPP010000015.1"/>
</dbReference>
<accession>A0ABR8Y7M5</accession>